<dbReference type="Proteomes" id="UP000580250">
    <property type="component" value="Unassembled WGS sequence"/>
</dbReference>
<sequence>MVRILVVPCFGKTVSCPTVFCRSVSCPFRVLARHDVSLRHENQKNIFIYRNSFCPKSVKILKVD</sequence>
<gene>
    <name evidence="1" type="ORF">MENT_LOCUS25821</name>
</gene>
<dbReference type="AlphaFoldDB" id="A0A6V7VGZ4"/>
<reference evidence="1 2" key="1">
    <citation type="submission" date="2020-08" db="EMBL/GenBank/DDBJ databases">
        <authorList>
            <person name="Koutsovoulos G."/>
            <person name="Danchin GJ E."/>
        </authorList>
    </citation>
    <scope>NUCLEOTIDE SEQUENCE [LARGE SCALE GENOMIC DNA]</scope>
</reference>
<comment type="caution">
    <text evidence="1">The sequence shown here is derived from an EMBL/GenBank/DDBJ whole genome shotgun (WGS) entry which is preliminary data.</text>
</comment>
<name>A0A6V7VGZ4_MELEN</name>
<evidence type="ECO:0000313" key="2">
    <source>
        <dbReference type="Proteomes" id="UP000580250"/>
    </source>
</evidence>
<accession>A0A6V7VGZ4</accession>
<dbReference type="EMBL" id="CAJEWN010000230">
    <property type="protein sequence ID" value="CAD2174172.1"/>
    <property type="molecule type" value="Genomic_DNA"/>
</dbReference>
<proteinExistence type="predicted"/>
<organism evidence="1 2">
    <name type="scientific">Meloidogyne enterolobii</name>
    <name type="common">Root-knot nematode worm</name>
    <name type="synonym">Meloidogyne mayaguensis</name>
    <dbReference type="NCBI Taxonomy" id="390850"/>
    <lineage>
        <taxon>Eukaryota</taxon>
        <taxon>Metazoa</taxon>
        <taxon>Ecdysozoa</taxon>
        <taxon>Nematoda</taxon>
        <taxon>Chromadorea</taxon>
        <taxon>Rhabditida</taxon>
        <taxon>Tylenchina</taxon>
        <taxon>Tylenchomorpha</taxon>
        <taxon>Tylenchoidea</taxon>
        <taxon>Meloidogynidae</taxon>
        <taxon>Meloidogyninae</taxon>
        <taxon>Meloidogyne</taxon>
    </lineage>
</organism>
<protein>
    <submittedName>
        <fullName evidence="1">Uncharacterized protein</fullName>
    </submittedName>
</protein>
<evidence type="ECO:0000313" key="1">
    <source>
        <dbReference type="EMBL" id="CAD2174172.1"/>
    </source>
</evidence>